<feature type="domain" description="ABC transmembrane type-1" evidence="8">
    <location>
        <begin position="71"/>
        <end position="260"/>
    </location>
</feature>
<dbReference type="RefSeq" id="WP_390359086.1">
    <property type="nucleotide sequence ID" value="NZ_JBHTKJ010000007.1"/>
</dbReference>
<evidence type="ECO:0000256" key="4">
    <source>
        <dbReference type="ARBA" id="ARBA00022692"/>
    </source>
</evidence>
<dbReference type="EMBL" id="JBHTKJ010000007">
    <property type="protein sequence ID" value="MFD1037215.1"/>
    <property type="molecule type" value="Genomic_DNA"/>
</dbReference>
<dbReference type="CDD" id="cd06261">
    <property type="entry name" value="TM_PBP2"/>
    <property type="match status" value="1"/>
</dbReference>
<dbReference type="Gene3D" id="1.10.3720.10">
    <property type="entry name" value="MetI-like"/>
    <property type="match status" value="1"/>
</dbReference>
<gene>
    <name evidence="9" type="ORF">ACFQ3N_02095</name>
</gene>
<dbReference type="InterPro" id="IPR000515">
    <property type="entry name" value="MetI-like"/>
</dbReference>
<dbReference type="InterPro" id="IPR035906">
    <property type="entry name" value="MetI-like_sf"/>
</dbReference>
<comment type="caution">
    <text evidence="9">The sequence shown here is derived from an EMBL/GenBank/DDBJ whole genome shotgun (WGS) entry which is preliminary data.</text>
</comment>
<evidence type="ECO:0000256" key="3">
    <source>
        <dbReference type="ARBA" id="ARBA00022475"/>
    </source>
</evidence>
<keyword evidence="6 7" id="KW-0472">Membrane</keyword>
<feature type="transmembrane region" description="Helical" evidence="7">
    <location>
        <begin position="70"/>
        <end position="94"/>
    </location>
</feature>
<evidence type="ECO:0000256" key="2">
    <source>
        <dbReference type="ARBA" id="ARBA00022448"/>
    </source>
</evidence>
<dbReference type="PROSITE" id="PS50928">
    <property type="entry name" value="ABC_TM1"/>
    <property type="match status" value="1"/>
</dbReference>
<sequence length="275" mass="30890">MDIVSKRRKLLIHALLILGAVVMVGPFLWMILTSLKTLGEASQVPPKIFPSVLQWSNYMEVFNSFPFAGFYWNTFITTVAKTVGQLLLCSMAAYAFARIKFPGRNFFFILYLSVLMIPPQAFLIPQYQIIANLGLLNTLSALVLPGLFSAFGTFLLRQFFMTMPDELEEAAKIDGCSHFQIYWRIMLPLAKPGLVALSIFTILWSWNDFLWPLIVNSSPEKMPLSAGLASLQGQYSTNFPILMAGTFLASWPLILIFIFFQKSFVEGIALSGKKG</sequence>
<name>A0ABW3LFS2_9BACI</name>
<evidence type="ECO:0000313" key="9">
    <source>
        <dbReference type="EMBL" id="MFD1037215.1"/>
    </source>
</evidence>
<feature type="transmembrane region" description="Helical" evidence="7">
    <location>
        <begin position="12"/>
        <end position="32"/>
    </location>
</feature>
<keyword evidence="5 7" id="KW-1133">Transmembrane helix</keyword>
<dbReference type="PANTHER" id="PTHR43744">
    <property type="entry name" value="ABC TRANSPORTER PERMEASE PROTEIN MG189-RELATED-RELATED"/>
    <property type="match status" value="1"/>
</dbReference>
<keyword evidence="3" id="KW-1003">Cell membrane</keyword>
<keyword evidence="2 7" id="KW-0813">Transport</keyword>
<dbReference type="SUPFAM" id="SSF161098">
    <property type="entry name" value="MetI-like"/>
    <property type="match status" value="1"/>
</dbReference>
<dbReference type="PANTHER" id="PTHR43744:SF12">
    <property type="entry name" value="ABC TRANSPORTER PERMEASE PROTEIN MG189-RELATED"/>
    <property type="match status" value="1"/>
</dbReference>
<accession>A0ABW3LFS2</accession>
<evidence type="ECO:0000259" key="8">
    <source>
        <dbReference type="PROSITE" id="PS50928"/>
    </source>
</evidence>
<dbReference type="Proteomes" id="UP001597040">
    <property type="component" value="Unassembled WGS sequence"/>
</dbReference>
<proteinExistence type="inferred from homology"/>
<dbReference type="Pfam" id="PF00528">
    <property type="entry name" value="BPD_transp_1"/>
    <property type="match status" value="1"/>
</dbReference>
<reference evidence="10" key="1">
    <citation type="journal article" date="2019" name="Int. J. Syst. Evol. Microbiol.">
        <title>The Global Catalogue of Microorganisms (GCM) 10K type strain sequencing project: providing services to taxonomists for standard genome sequencing and annotation.</title>
        <authorList>
            <consortium name="The Broad Institute Genomics Platform"/>
            <consortium name="The Broad Institute Genome Sequencing Center for Infectious Disease"/>
            <person name="Wu L."/>
            <person name="Ma J."/>
        </authorList>
    </citation>
    <scope>NUCLEOTIDE SEQUENCE [LARGE SCALE GENOMIC DNA]</scope>
    <source>
        <strain evidence="10">CCUG 56754</strain>
    </source>
</reference>
<feature type="transmembrane region" description="Helical" evidence="7">
    <location>
        <begin position="139"/>
        <end position="160"/>
    </location>
</feature>
<evidence type="ECO:0000256" key="1">
    <source>
        <dbReference type="ARBA" id="ARBA00004651"/>
    </source>
</evidence>
<evidence type="ECO:0000256" key="6">
    <source>
        <dbReference type="ARBA" id="ARBA00023136"/>
    </source>
</evidence>
<feature type="transmembrane region" description="Helical" evidence="7">
    <location>
        <begin position="181"/>
        <end position="206"/>
    </location>
</feature>
<evidence type="ECO:0000313" key="10">
    <source>
        <dbReference type="Proteomes" id="UP001597040"/>
    </source>
</evidence>
<protein>
    <submittedName>
        <fullName evidence="9">Carbohydrate ABC transporter permease</fullName>
    </submittedName>
</protein>
<keyword evidence="10" id="KW-1185">Reference proteome</keyword>
<organism evidence="9 10">
    <name type="scientific">Virgibacillus byunsanensis</name>
    <dbReference type="NCBI Taxonomy" id="570945"/>
    <lineage>
        <taxon>Bacteria</taxon>
        <taxon>Bacillati</taxon>
        <taxon>Bacillota</taxon>
        <taxon>Bacilli</taxon>
        <taxon>Bacillales</taxon>
        <taxon>Bacillaceae</taxon>
        <taxon>Virgibacillus</taxon>
    </lineage>
</organism>
<evidence type="ECO:0000256" key="7">
    <source>
        <dbReference type="RuleBase" id="RU363032"/>
    </source>
</evidence>
<keyword evidence="4 7" id="KW-0812">Transmembrane</keyword>
<feature type="transmembrane region" description="Helical" evidence="7">
    <location>
        <begin position="239"/>
        <end position="260"/>
    </location>
</feature>
<comment type="subcellular location">
    <subcellularLocation>
        <location evidence="1 7">Cell membrane</location>
        <topology evidence="1 7">Multi-pass membrane protein</topology>
    </subcellularLocation>
</comment>
<comment type="similarity">
    <text evidence="7">Belongs to the binding-protein-dependent transport system permease family.</text>
</comment>
<feature type="transmembrane region" description="Helical" evidence="7">
    <location>
        <begin position="106"/>
        <end position="127"/>
    </location>
</feature>
<evidence type="ECO:0000256" key="5">
    <source>
        <dbReference type="ARBA" id="ARBA00022989"/>
    </source>
</evidence>